<dbReference type="Gene3D" id="1.10.287.110">
    <property type="entry name" value="DnaJ domain"/>
    <property type="match status" value="1"/>
</dbReference>
<dbReference type="PROSITE" id="PS00636">
    <property type="entry name" value="DNAJ_1"/>
    <property type="match status" value="1"/>
</dbReference>
<dbReference type="InterPro" id="IPR018253">
    <property type="entry name" value="DnaJ_domain_CS"/>
</dbReference>
<dbReference type="PANTHER" id="PTHR44145">
    <property type="entry name" value="DNAJ HOMOLOG SUBFAMILY A MEMBER 3, MITOCHONDRIAL"/>
    <property type="match status" value="1"/>
</dbReference>
<keyword evidence="5" id="KW-1185">Reference proteome</keyword>
<dbReference type="InterPro" id="IPR051938">
    <property type="entry name" value="Apopto_cytoskel_mod"/>
</dbReference>
<keyword evidence="2" id="KW-1133">Transmembrane helix</keyword>
<accession>A0ABX6F3J7</accession>
<feature type="domain" description="J" evidence="3">
    <location>
        <begin position="67"/>
        <end position="156"/>
    </location>
</feature>
<dbReference type="InterPro" id="IPR036869">
    <property type="entry name" value="J_dom_sf"/>
</dbReference>
<protein>
    <submittedName>
        <fullName evidence="4">J domain-containing protein 1</fullName>
    </submittedName>
</protein>
<feature type="transmembrane region" description="Helical" evidence="2">
    <location>
        <begin position="198"/>
        <end position="220"/>
    </location>
</feature>
<name>A0ABX6F3J7_KLUMA</name>
<organism evidence="4 5">
    <name type="scientific">Kluyveromyces marxianus</name>
    <name type="common">Yeast</name>
    <name type="synonym">Candida kefyr</name>
    <dbReference type="NCBI Taxonomy" id="4911"/>
    <lineage>
        <taxon>Eukaryota</taxon>
        <taxon>Fungi</taxon>
        <taxon>Dikarya</taxon>
        <taxon>Ascomycota</taxon>
        <taxon>Saccharomycotina</taxon>
        <taxon>Saccharomycetes</taxon>
        <taxon>Saccharomycetales</taxon>
        <taxon>Saccharomycetaceae</taxon>
        <taxon>Kluyveromyces</taxon>
    </lineage>
</organism>
<dbReference type="CDD" id="cd06257">
    <property type="entry name" value="DnaJ"/>
    <property type="match status" value="1"/>
</dbReference>
<keyword evidence="2" id="KW-0472">Membrane</keyword>
<dbReference type="PRINTS" id="PR00625">
    <property type="entry name" value="JDOMAIN"/>
</dbReference>
<dbReference type="PANTHER" id="PTHR44145:SF3">
    <property type="entry name" value="DNAJ HOMOLOG SUBFAMILY A MEMBER 3, MITOCHONDRIAL"/>
    <property type="match status" value="1"/>
</dbReference>
<reference evidence="4 5" key="1">
    <citation type="submission" date="2016-03" db="EMBL/GenBank/DDBJ databases">
        <title>How can Kluyveromyces marxianus grow so fast - potential evolutionary course in Saccharomyces Complex revealed by comparative genomics.</title>
        <authorList>
            <person name="Mo W."/>
            <person name="Lu W."/>
            <person name="Yang X."/>
            <person name="Qi J."/>
            <person name="Lv H."/>
        </authorList>
    </citation>
    <scope>NUCLEOTIDE SEQUENCE [LARGE SCALE GENOMIC DNA]</scope>
    <source>
        <strain evidence="4 5">FIM1</strain>
    </source>
</reference>
<evidence type="ECO:0000313" key="4">
    <source>
        <dbReference type="EMBL" id="QGN17908.1"/>
    </source>
</evidence>
<dbReference type="Proteomes" id="UP000422736">
    <property type="component" value="Chromosome 8"/>
</dbReference>
<keyword evidence="1" id="KW-0143">Chaperone</keyword>
<dbReference type="SUPFAM" id="SSF46565">
    <property type="entry name" value="Chaperone J-domain"/>
    <property type="match status" value="1"/>
</dbReference>
<evidence type="ECO:0000256" key="2">
    <source>
        <dbReference type="SAM" id="Phobius"/>
    </source>
</evidence>
<proteinExistence type="predicted"/>
<keyword evidence="2" id="KW-0812">Transmembrane</keyword>
<sequence length="293" mass="34589">MMVGYVKLLGRPLLVLDRRSNNCVNGLVLRTKQNSDNGGSLRFVHLTASENEVHFDSNWPSDNQPKTPYSLFQLTESSFTKALLKKRFHELARLYHPDHSANKAILKRNRNTELTSSSVHQNLLTSEDKIQRFKIITEAYELLKDPKRKNQYDRLGLGWAYGPRIQSPAQRYEQSSRYYNAGTWEDYSDLRNDDKQDIGPMTMLIWFFGIFGIIQLTSLLTRWEEAMNKTNFTHDETERDLTLAYINYGLDEDKWSRLRRFLWFRTFGLYRNKEDLDREAKKNEAMINELKNK</sequence>
<evidence type="ECO:0000256" key="1">
    <source>
        <dbReference type="ARBA" id="ARBA00023186"/>
    </source>
</evidence>
<dbReference type="EMBL" id="CP015060">
    <property type="protein sequence ID" value="QGN17908.1"/>
    <property type="molecule type" value="Genomic_DNA"/>
</dbReference>
<dbReference type="PROSITE" id="PS50076">
    <property type="entry name" value="DNAJ_2"/>
    <property type="match status" value="1"/>
</dbReference>
<evidence type="ECO:0000313" key="5">
    <source>
        <dbReference type="Proteomes" id="UP000422736"/>
    </source>
</evidence>
<evidence type="ECO:0000259" key="3">
    <source>
        <dbReference type="PROSITE" id="PS50076"/>
    </source>
</evidence>
<dbReference type="SMART" id="SM00271">
    <property type="entry name" value="DnaJ"/>
    <property type="match status" value="1"/>
</dbReference>
<gene>
    <name evidence="4" type="primary">JID1</name>
    <name evidence="4" type="ORF">FIM1_5117</name>
</gene>
<dbReference type="InterPro" id="IPR001623">
    <property type="entry name" value="DnaJ_domain"/>
</dbReference>